<keyword evidence="3" id="KW-1185">Reference proteome</keyword>
<dbReference type="InterPro" id="IPR050923">
    <property type="entry name" value="Cell_Proc_Reg/RNA_Proc"/>
</dbReference>
<feature type="domain" description="FHA" evidence="1">
    <location>
        <begin position="91"/>
        <end position="141"/>
    </location>
</feature>
<dbReference type="Proteomes" id="UP000621307">
    <property type="component" value="Unassembled WGS sequence"/>
</dbReference>
<dbReference type="PROSITE" id="PS50006">
    <property type="entry name" value="FHA_DOMAIN"/>
    <property type="match status" value="1"/>
</dbReference>
<reference evidence="2 3" key="1">
    <citation type="journal article" date="2020" name="ISME J.">
        <title>Comparative genomics reveals insights into cyanobacterial evolution and habitat adaptation.</title>
        <authorList>
            <person name="Chen M.Y."/>
            <person name="Teng W.K."/>
            <person name="Zhao L."/>
            <person name="Hu C.X."/>
            <person name="Zhou Y.K."/>
            <person name="Han B.P."/>
            <person name="Song L.R."/>
            <person name="Shu W.S."/>
        </authorList>
    </citation>
    <scope>NUCLEOTIDE SEQUENCE [LARGE SCALE GENOMIC DNA]</scope>
    <source>
        <strain evidence="2 3">FACHB-3921</strain>
    </source>
</reference>
<dbReference type="InterPro" id="IPR008984">
    <property type="entry name" value="SMAD_FHA_dom_sf"/>
</dbReference>
<sequence length="234" mass="27051">MLKDQDRGIGFQLKDQDIERRLSLYQIFISLYEQHSDLLNDILQLDNLSQSSWAIAKPYYIQGVIDEPAIYVITNLCNNQTQTLQQPQLTWTIGRDRSNGISTYDKLLSRHHAAVQYIDNQGFYLIDFNSTNGSFVNGEQIYQPVRLKDGDVIRLGSLTFNFFLNYSCRLLPTVTPDFPKPTIPQAQNHGSENAEDTVQIFMDSNSLESLKYEYHDLSPEHKSEILDSFFQRQI</sequence>
<dbReference type="InterPro" id="IPR000253">
    <property type="entry name" value="FHA_dom"/>
</dbReference>
<comment type="caution">
    <text evidence="2">The sequence shown here is derived from an EMBL/GenBank/DDBJ whole genome shotgun (WGS) entry which is preliminary data.</text>
</comment>
<dbReference type="RefSeq" id="WP_190570423.1">
    <property type="nucleotide sequence ID" value="NZ_JACJQL010000050.1"/>
</dbReference>
<dbReference type="SMART" id="SM00240">
    <property type="entry name" value="FHA"/>
    <property type="match status" value="1"/>
</dbReference>
<dbReference type="Pfam" id="PF00498">
    <property type="entry name" value="FHA"/>
    <property type="match status" value="1"/>
</dbReference>
<accession>A0ABR8BKE7</accession>
<dbReference type="SUPFAM" id="SSF49879">
    <property type="entry name" value="SMAD/FHA domain"/>
    <property type="match status" value="1"/>
</dbReference>
<dbReference type="Gene3D" id="2.60.200.20">
    <property type="match status" value="1"/>
</dbReference>
<gene>
    <name evidence="2" type="ORF">H6G14_24250</name>
</gene>
<proteinExistence type="predicted"/>
<dbReference type="PANTHER" id="PTHR23308">
    <property type="entry name" value="NUCLEAR INHIBITOR OF PROTEIN PHOSPHATASE-1"/>
    <property type="match status" value="1"/>
</dbReference>
<organism evidence="2 3">
    <name type="scientific">Nostoc parmelioides FACHB-3921</name>
    <dbReference type="NCBI Taxonomy" id="2692909"/>
    <lineage>
        <taxon>Bacteria</taxon>
        <taxon>Bacillati</taxon>
        <taxon>Cyanobacteriota</taxon>
        <taxon>Cyanophyceae</taxon>
        <taxon>Nostocales</taxon>
        <taxon>Nostocaceae</taxon>
        <taxon>Nostoc</taxon>
    </lineage>
</organism>
<evidence type="ECO:0000313" key="2">
    <source>
        <dbReference type="EMBL" id="MBD2254360.1"/>
    </source>
</evidence>
<dbReference type="EMBL" id="JACJQL010000050">
    <property type="protein sequence ID" value="MBD2254360.1"/>
    <property type="molecule type" value="Genomic_DNA"/>
</dbReference>
<evidence type="ECO:0000313" key="3">
    <source>
        <dbReference type="Proteomes" id="UP000621307"/>
    </source>
</evidence>
<protein>
    <submittedName>
        <fullName evidence="2">FHA domain-containing protein</fullName>
    </submittedName>
</protein>
<name>A0ABR8BKE7_9NOSO</name>
<dbReference type="CDD" id="cd00060">
    <property type="entry name" value="FHA"/>
    <property type="match status" value="1"/>
</dbReference>
<evidence type="ECO:0000259" key="1">
    <source>
        <dbReference type="PROSITE" id="PS50006"/>
    </source>
</evidence>